<dbReference type="EMBL" id="OP072408">
    <property type="protein sequence ID" value="UVX34651.1"/>
    <property type="molecule type" value="Genomic_DNA"/>
</dbReference>
<accession>A0ABY5TRH3</accession>
<dbReference type="Proteomes" id="UP001160019">
    <property type="component" value="Segment"/>
</dbReference>
<name>A0ABY5TRH3_9VIRU</name>
<reference evidence="1 2" key="1">
    <citation type="submission" date="2022-07" db="EMBL/GenBank/DDBJ databases">
        <title>High-quality bacteriophage genomes in the Japanese 4D cohort.</title>
        <authorList>
            <person name="Nishijima S."/>
        </authorList>
    </citation>
    <scope>NUCLEOTIDE SEQUENCE [LARGE SCALE GENOMIC DNA]</scope>
    <source>
        <strain evidence="1">2815_119144</strain>
    </source>
</reference>
<sequence>MRDNNKPRDISHEMADALRLLNNDYTTIEIDCDPGDSAIRITKRNSEKTMYIIAYSDTADTEMHLYDGSDSLIAYHVFYDGSLNDATPEDIADYITRSF</sequence>
<proteinExistence type="predicted"/>
<evidence type="ECO:0000313" key="2">
    <source>
        <dbReference type="Proteomes" id="UP001160019"/>
    </source>
</evidence>
<evidence type="ECO:0000313" key="1">
    <source>
        <dbReference type="EMBL" id="UVX34651.1"/>
    </source>
</evidence>
<protein>
    <submittedName>
        <fullName evidence="1">Uncharacterized protein</fullName>
    </submittedName>
</protein>
<keyword evidence="2" id="KW-1185">Reference proteome</keyword>
<organism evidence="1 2">
    <name type="scientific">Bacteriophage sp</name>
    <dbReference type="NCBI Taxonomy" id="38018"/>
    <lineage>
        <taxon>Viruses</taxon>
    </lineage>
</organism>